<accession>A0A2X0QVH4</accession>
<keyword evidence="1" id="KW-0808">Transferase</keyword>
<dbReference type="EMBL" id="LS423452">
    <property type="protein sequence ID" value="SPS05598.1"/>
    <property type="molecule type" value="Genomic_DNA"/>
</dbReference>
<evidence type="ECO:0000313" key="1">
    <source>
        <dbReference type="EMBL" id="SPS05598.1"/>
    </source>
</evidence>
<reference evidence="1" key="1">
    <citation type="submission" date="2018-05" db="EMBL/GenBank/DDBJ databases">
        <authorList>
            <person name="Lanie J.A."/>
            <person name="Ng W.-L."/>
            <person name="Kazmierczak K.M."/>
            <person name="Andrzejewski T.M."/>
            <person name="Davidsen T.M."/>
            <person name="Wayne K.J."/>
            <person name="Tettelin H."/>
            <person name="Glass J.I."/>
            <person name="Rusch D."/>
            <person name="Podicherti R."/>
            <person name="Tsui H.-C.T."/>
            <person name="Winkler M.E."/>
        </authorList>
    </citation>
    <scope>NUCLEOTIDE SEQUENCE</scope>
    <source>
        <strain evidence="1">KNB</strain>
    </source>
</reference>
<protein>
    <submittedName>
        <fullName evidence="1">DNA methylase N-4</fullName>
    </submittedName>
</protein>
<sequence length="164" mass="17868">MPISRKSSAVTRTGIGKAQWCLLGKHRLICSNATHPVAASTRMGNDRAHMAFIDPSYNVHYANSAKDKMRGTHRPILNDNPGEDFAGLLSAACTCLLQPTQGAICIAMSSSKLDTLRQAFRQAAGYGVLFIERDGVWRGWAGFVAVAYHQKEWTTLPVLYSTAG</sequence>
<organism evidence="1">
    <name type="scientific">Candidatus Nitrotoga fabula</name>
    <dbReference type="NCBI Taxonomy" id="2182327"/>
    <lineage>
        <taxon>Bacteria</taxon>
        <taxon>Pseudomonadati</taxon>
        <taxon>Pseudomonadota</taxon>
        <taxon>Betaproteobacteria</taxon>
        <taxon>Nitrosomonadales</taxon>
        <taxon>Gallionellaceae</taxon>
        <taxon>Candidatus Nitrotoga</taxon>
    </lineage>
</organism>
<dbReference type="GO" id="GO:0032259">
    <property type="term" value="P:methylation"/>
    <property type="evidence" value="ECO:0007669"/>
    <property type="project" value="UniProtKB-KW"/>
</dbReference>
<gene>
    <name evidence="1" type="ORF">NITFAB_1188</name>
</gene>
<proteinExistence type="predicted"/>
<dbReference type="AlphaFoldDB" id="A0A2X0QVH4"/>
<name>A0A2X0QVH4_9PROT</name>
<dbReference type="GO" id="GO:0008168">
    <property type="term" value="F:methyltransferase activity"/>
    <property type="evidence" value="ECO:0007669"/>
    <property type="project" value="UniProtKB-KW"/>
</dbReference>
<keyword evidence="1" id="KW-0489">Methyltransferase</keyword>